<dbReference type="InterPro" id="IPR056016">
    <property type="entry name" value="DUF7595"/>
</dbReference>
<dbReference type="EMBL" id="CM000760">
    <property type="protein sequence ID" value="OQU90914.1"/>
    <property type="molecule type" value="Genomic_DNA"/>
</dbReference>
<dbReference type="Pfam" id="PF24523">
    <property type="entry name" value="DUF7595"/>
    <property type="match status" value="1"/>
</dbReference>
<proteinExistence type="predicted"/>
<dbReference type="Proteomes" id="UP000000768">
    <property type="component" value="Chromosome 1"/>
</dbReference>
<sequence length="288" mass="31456">MSSLRLDIASLLWYVTASKSTHRDILSQDFRLSLALRAEANRGFDPALFLGAFSYQLSVRAATAGDLVAQTMSTRWQHLLRFDAILLDSFDPAASRDGLVVLFRQLTNIKERWGDDLRVYKSLTGQTSCLPLADVHEAYPHALLAVGGAGGSFQLLAVDLDLQTQTFTLEDGRRGAVVESPRHGWLDRVDSLRPLTHHAPCLVSLDAGSSQASRIELPTGCLDRLMFVQNVLDALMLAPLPDRRLSVLAAEICVISMWTLSGASEGDNSSLPAAARFFAYTIITGRAV</sequence>
<name>A0A1Z5S4R4_SORBI</name>
<dbReference type="STRING" id="4558.A0A1Z5S4R4"/>
<accession>A0A1Z5S4R4</accession>
<feature type="domain" description="DUF7595" evidence="1">
    <location>
        <begin position="54"/>
        <end position="285"/>
    </location>
</feature>
<organism evidence="2 3">
    <name type="scientific">Sorghum bicolor</name>
    <name type="common">Sorghum</name>
    <name type="synonym">Sorghum vulgare</name>
    <dbReference type="NCBI Taxonomy" id="4558"/>
    <lineage>
        <taxon>Eukaryota</taxon>
        <taxon>Viridiplantae</taxon>
        <taxon>Streptophyta</taxon>
        <taxon>Embryophyta</taxon>
        <taxon>Tracheophyta</taxon>
        <taxon>Spermatophyta</taxon>
        <taxon>Magnoliopsida</taxon>
        <taxon>Liliopsida</taxon>
        <taxon>Poales</taxon>
        <taxon>Poaceae</taxon>
        <taxon>PACMAD clade</taxon>
        <taxon>Panicoideae</taxon>
        <taxon>Andropogonodae</taxon>
        <taxon>Andropogoneae</taxon>
        <taxon>Sorghinae</taxon>
        <taxon>Sorghum</taxon>
    </lineage>
</organism>
<evidence type="ECO:0000259" key="1">
    <source>
        <dbReference type="Pfam" id="PF24523"/>
    </source>
</evidence>
<reference evidence="3" key="2">
    <citation type="journal article" date="2018" name="Plant J.">
        <title>The Sorghum bicolor reference genome: improved assembly, gene annotations, a transcriptome atlas, and signatures of genome organization.</title>
        <authorList>
            <person name="McCormick R.F."/>
            <person name="Truong S.K."/>
            <person name="Sreedasyam A."/>
            <person name="Jenkins J."/>
            <person name="Shu S."/>
            <person name="Sims D."/>
            <person name="Kennedy M."/>
            <person name="Amirebrahimi M."/>
            <person name="Weers B.D."/>
            <person name="McKinley B."/>
            <person name="Mattison A."/>
            <person name="Morishige D.T."/>
            <person name="Grimwood J."/>
            <person name="Schmutz J."/>
            <person name="Mullet J.E."/>
        </authorList>
    </citation>
    <scope>NUCLEOTIDE SEQUENCE [LARGE SCALE GENOMIC DNA]</scope>
    <source>
        <strain evidence="3">cv. BTx623</strain>
    </source>
</reference>
<gene>
    <name evidence="2" type="ORF">SORBI_3001G072550</name>
</gene>
<dbReference type="PANTHER" id="PTHR35828">
    <property type="entry name" value="OS08G0203800 PROTEIN-RELATED"/>
    <property type="match status" value="1"/>
</dbReference>
<dbReference type="eggNOG" id="ENOG502R4UJ">
    <property type="taxonomic scope" value="Eukaryota"/>
</dbReference>
<reference evidence="2 3" key="1">
    <citation type="journal article" date="2009" name="Nature">
        <title>The Sorghum bicolor genome and the diversification of grasses.</title>
        <authorList>
            <person name="Paterson A.H."/>
            <person name="Bowers J.E."/>
            <person name="Bruggmann R."/>
            <person name="Dubchak I."/>
            <person name="Grimwood J."/>
            <person name="Gundlach H."/>
            <person name="Haberer G."/>
            <person name="Hellsten U."/>
            <person name="Mitros T."/>
            <person name="Poliakov A."/>
            <person name="Schmutz J."/>
            <person name="Spannagl M."/>
            <person name="Tang H."/>
            <person name="Wang X."/>
            <person name="Wicker T."/>
            <person name="Bharti A.K."/>
            <person name="Chapman J."/>
            <person name="Feltus F.A."/>
            <person name="Gowik U."/>
            <person name="Grigoriev I.V."/>
            <person name="Lyons E."/>
            <person name="Maher C.A."/>
            <person name="Martis M."/>
            <person name="Narechania A."/>
            <person name="Otillar R.P."/>
            <person name="Penning B.W."/>
            <person name="Salamov A.A."/>
            <person name="Wang Y."/>
            <person name="Zhang L."/>
            <person name="Carpita N.C."/>
            <person name="Freeling M."/>
            <person name="Gingle A.R."/>
            <person name="Hash C.T."/>
            <person name="Keller B."/>
            <person name="Klein P."/>
            <person name="Kresovich S."/>
            <person name="McCann M.C."/>
            <person name="Ming R."/>
            <person name="Peterson D.G."/>
            <person name="Mehboob-ur-Rahman"/>
            <person name="Ware D."/>
            <person name="Westhoff P."/>
            <person name="Mayer K.F."/>
            <person name="Messing J."/>
            <person name="Rokhsar D.S."/>
        </authorList>
    </citation>
    <scope>NUCLEOTIDE SEQUENCE [LARGE SCALE GENOMIC DNA]</scope>
    <source>
        <strain evidence="3">cv. BTx623</strain>
    </source>
</reference>
<dbReference type="InParanoid" id="A0A1Z5S4R4"/>
<evidence type="ECO:0000313" key="2">
    <source>
        <dbReference type="EMBL" id="OQU90914.1"/>
    </source>
</evidence>
<dbReference type="PANTHER" id="PTHR35828:SF3">
    <property type="entry name" value="OS03G0775900 PROTEIN"/>
    <property type="match status" value="1"/>
</dbReference>
<keyword evidence="3" id="KW-1185">Reference proteome</keyword>
<evidence type="ECO:0000313" key="3">
    <source>
        <dbReference type="Proteomes" id="UP000000768"/>
    </source>
</evidence>
<protein>
    <recommendedName>
        <fullName evidence="1">DUF7595 domain-containing protein</fullName>
    </recommendedName>
</protein>
<dbReference type="Gramene" id="OQU90914">
    <property type="protein sequence ID" value="OQU90914"/>
    <property type="gene ID" value="SORBI_3001G072550"/>
</dbReference>
<dbReference type="AlphaFoldDB" id="A0A1Z5S4R4"/>